<keyword evidence="4" id="KW-1185">Reference proteome</keyword>
<dbReference type="RefSeq" id="WP_343956839.1">
    <property type="nucleotide sequence ID" value="NZ_BAAAMN010000020.1"/>
</dbReference>
<dbReference type="NCBIfam" id="TIGR03842">
    <property type="entry name" value="F420_CPS_4043"/>
    <property type="match status" value="1"/>
</dbReference>
<dbReference type="InterPro" id="IPR011251">
    <property type="entry name" value="Luciferase-like_dom"/>
</dbReference>
<evidence type="ECO:0000313" key="3">
    <source>
        <dbReference type="EMBL" id="GAA2033995.1"/>
    </source>
</evidence>
<proteinExistence type="predicted"/>
<dbReference type="Pfam" id="PF00296">
    <property type="entry name" value="Bac_luciferase"/>
    <property type="match status" value="1"/>
</dbReference>
<dbReference type="InterPro" id="IPR036661">
    <property type="entry name" value="Luciferase-like_sf"/>
</dbReference>
<dbReference type="InterPro" id="IPR050564">
    <property type="entry name" value="F420-G6PD/mer"/>
</dbReference>
<dbReference type="SUPFAM" id="SSF51679">
    <property type="entry name" value="Bacterial luciferase-like"/>
    <property type="match status" value="1"/>
</dbReference>
<dbReference type="InterPro" id="IPR022315">
    <property type="entry name" value="F420_OxRdatse_CPS4043_pred"/>
</dbReference>
<gene>
    <name evidence="3" type="ORF">GCM10009720_13210</name>
</gene>
<feature type="domain" description="Luciferase-like" evidence="2">
    <location>
        <begin position="11"/>
        <end position="309"/>
    </location>
</feature>
<comment type="caution">
    <text evidence="3">The sequence shown here is derived from an EMBL/GenBank/DDBJ whole genome shotgun (WGS) entry which is preliminary data.</text>
</comment>
<dbReference type="Gene3D" id="3.20.20.30">
    <property type="entry name" value="Luciferase-like domain"/>
    <property type="match status" value="1"/>
</dbReference>
<organism evidence="3 4">
    <name type="scientific">Yaniella flava</name>
    <dbReference type="NCBI Taxonomy" id="287930"/>
    <lineage>
        <taxon>Bacteria</taxon>
        <taxon>Bacillati</taxon>
        <taxon>Actinomycetota</taxon>
        <taxon>Actinomycetes</taxon>
        <taxon>Micrococcales</taxon>
        <taxon>Micrococcaceae</taxon>
        <taxon>Yaniella</taxon>
    </lineage>
</organism>
<name>A0ABN2UD23_9MICC</name>
<evidence type="ECO:0000259" key="2">
    <source>
        <dbReference type="Pfam" id="PF00296"/>
    </source>
</evidence>
<protein>
    <submittedName>
        <fullName evidence="3">TIGR03842 family LLM class F420-dependent oxidoreductase</fullName>
    </submittedName>
</protein>
<sequence>MDFGAVAQVNAPAARIISLAQQAEEHKFSHFWTYDSHILWLEPYVVHSLILDRTSRLTVGPMVTNPATRDVTVTASTFATLNHHFGNRTICGIGRGDSSLRVMKKKPVGMQEFRRSIEVIKDLSNSRATEINDATIRFPWSQKSETEVWVGAYGPKALAIAGEVGDGFILQCGDVEIAAWMIKTVREAAANAGRNPDDIAFCVAAPFYITDGTQESREHAIEQCRWFGGMVGNHVADIVSRYGSDSEVPRALTDYIKGRQDYDYNEHGRSGNSHVDFVPDEIVERFCMIGTVEEHIAKLKQLEELGMTQFAGYLDHDNKEETLRVYGESVIPEFAEHIQATS</sequence>
<keyword evidence="1" id="KW-0560">Oxidoreductase</keyword>
<dbReference type="Proteomes" id="UP001501461">
    <property type="component" value="Unassembled WGS sequence"/>
</dbReference>
<evidence type="ECO:0000313" key="4">
    <source>
        <dbReference type="Proteomes" id="UP001501461"/>
    </source>
</evidence>
<dbReference type="PANTHER" id="PTHR43244:SF1">
    <property type="entry name" value="5,10-METHYLENETETRAHYDROMETHANOPTERIN REDUCTASE"/>
    <property type="match status" value="1"/>
</dbReference>
<accession>A0ABN2UD23</accession>
<evidence type="ECO:0000256" key="1">
    <source>
        <dbReference type="ARBA" id="ARBA00023002"/>
    </source>
</evidence>
<dbReference type="EMBL" id="BAAAMN010000020">
    <property type="protein sequence ID" value="GAA2033995.1"/>
    <property type="molecule type" value="Genomic_DNA"/>
</dbReference>
<reference evidence="3 4" key="1">
    <citation type="journal article" date="2019" name="Int. J. Syst. Evol. Microbiol.">
        <title>The Global Catalogue of Microorganisms (GCM) 10K type strain sequencing project: providing services to taxonomists for standard genome sequencing and annotation.</title>
        <authorList>
            <consortium name="The Broad Institute Genomics Platform"/>
            <consortium name="The Broad Institute Genome Sequencing Center for Infectious Disease"/>
            <person name="Wu L."/>
            <person name="Ma J."/>
        </authorList>
    </citation>
    <scope>NUCLEOTIDE SEQUENCE [LARGE SCALE GENOMIC DNA]</scope>
    <source>
        <strain evidence="3 4">JCM 13595</strain>
    </source>
</reference>
<dbReference type="CDD" id="cd01097">
    <property type="entry name" value="Tetrahydromethanopterin_reductase"/>
    <property type="match status" value="1"/>
</dbReference>
<dbReference type="PANTHER" id="PTHR43244">
    <property type="match status" value="1"/>
</dbReference>